<evidence type="ECO:0000256" key="1">
    <source>
        <dbReference type="ARBA" id="ARBA00007274"/>
    </source>
</evidence>
<organism evidence="8 9">
    <name type="scientific">Pedobacter metabolipauper</name>
    <dbReference type="NCBI Taxonomy" id="425513"/>
    <lineage>
        <taxon>Bacteria</taxon>
        <taxon>Pseudomonadati</taxon>
        <taxon>Bacteroidota</taxon>
        <taxon>Sphingobacteriia</taxon>
        <taxon>Sphingobacteriales</taxon>
        <taxon>Sphingobacteriaceae</taxon>
        <taxon>Pedobacter</taxon>
    </lineage>
</organism>
<dbReference type="InterPro" id="IPR011004">
    <property type="entry name" value="Trimer_LpxA-like_sf"/>
</dbReference>
<sequence length="204" mass="21843">MHSIYLIGASGHAKVIADILISQKHTVLGVFDQDPGKEWMLHIPVQPQPLQGEWPVDSPYLIAIGNNQVRKRIADTNHVLTFTKAVHTKAIVSHYAKMQEGTVVMAGVTVNVDARIGKHAILNTNCVIDHDCIIGDYAHISPNAALAGNVEVGEGTHIGIGASIIQGIKIGKWATIGAGTVIINDVPDYAVVVGNPGRIIKYNK</sequence>
<dbReference type="InterPro" id="IPR041561">
    <property type="entry name" value="PglD_N"/>
</dbReference>
<dbReference type="InterPro" id="IPR018357">
    <property type="entry name" value="Hexapep_transf_CS"/>
</dbReference>
<dbReference type="Gene3D" id="3.40.50.20">
    <property type="match status" value="1"/>
</dbReference>
<dbReference type="InterPro" id="IPR001451">
    <property type="entry name" value="Hexapep"/>
</dbReference>
<keyword evidence="4" id="KW-0012">Acyltransferase</keyword>
<keyword evidence="9" id="KW-1185">Reference proteome</keyword>
<dbReference type="RefSeq" id="WP_243732493.1">
    <property type="nucleotide sequence ID" value="NZ_SNYC01000004.1"/>
</dbReference>
<evidence type="ECO:0000256" key="3">
    <source>
        <dbReference type="ARBA" id="ARBA00022737"/>
    </source>
</evidence>
<dbReference type="NCBIfam" id="TIGR03570">
    <property type="entry name" value="NeuD_NnaD"/>
    <property type="match status" value="1"/>
</dbReference>
<keyword evidence="2 8" id="KW-0808">Transferase</keyword>
<evidence type="ECO:0000256" key="5">
    <source>
        <dbReference type="PIRSR" id="PIRSR620019-1"/>
    </source>
</evidence>
<dbReference type="Gene3D" id="2.160.10.10">
    <property type="entry name" value="Hexapeptide repeat proteins"/>
    <property type="match status" value="1"/>
</dbReference>
<dbReference type="PANTHER" id="PTHR43300:SF7">
    <property type="entry name" value="UDP-N-ACETYLBACILLOSAMINE N-ACETYLTRANSFERASE"/>
    <property type="match status" value="1"/>
</dbReference>
<feature type="binding site" evidence="6">
    <location>
        <position position="160"/>
    </location>
    <ligand>
        <name>acetyl-CoA</name>
        <dbReference type="ChEBI" id="CHEBI:57288"/>
    </ligand>
</feature>
<dbReference type="SUPFAM" id="SSF51161">
    <property type="entry name" value="Trimeric LpxA-like enzymes"/>
    <property type="match status" value="1"/>
</dbReference>
<feature type="binding site" evidence="6">
    <location>
        <position position="139"/>
    </location>
    <ligand>
        <name>acetyl-CoA</name>
        <dbReference type="ChEBI" id="CHEBI:57288"/>
    </ligand>
</feature>
<feature type="binding site" evidence="6">
    <location>
        <position position="65"/>
    </location>
    <ligand>
        <name>substrate</name>
    </ligand>
</feature>
<dbReference type="InterPro" id="IPR050179">
    <property type="entry name" value="Trans_hexapeptide_repeat"/>
</dbReference>
<dbReference type="Pfam" id="PF00132">
    <property type="entry name" value="Hexapep"/>
    <property type="match status" value="2"/>
</dbReference>
<evidence type="ECO:0000256" key="6">
    <source>
        <dbReference type="PIRSR" id="PIRSR620019-2"/>
    </source>
</evidence>
<dbReference type="CDD" id="cd03360">
    <property type="entry name" value="LbH_AT_putative"/>
    <property type="match status" value="1"/>
</dbReference>
<dbReference type="InterPro" id="IPR020019">
    <property type="entry name" value="AcTrfase_PglD-like"/>
</dbReference>
<name>A0A4R6SYZ5_9SPHI</name>
<dbReference type="AlphaFoldDB" id="A0A4R6SYZ5"/>
<evidence type="ECO:0000259" key="7">
    <source>
        <dbReference type="Pfam" id="PF17836"/>
    </source>
</evidence>
<feature type="domain" description="PglD N-terminal" evidence="7">
    <location>
        <begin position="4"/>
        <end position="75"/>
    </location>
</feature>
<dbReference type="EMBL" id="SNYC01000004">
    <property type="protein sequence ID" value="TDQ09942.1"/>
    <property type="molecule type" value="Genomic_DNA"/>
</dbReference>
<comment type="similarity">
    <text evidence="1">Belongs to the transferase hexapeptide repeat family.</text>
</comment>
<feature type="binding site" evidence="6">
    <location>
        <begin position="10"/>
        <end position="12"/>
    </location>
    <ligand>
        <name>substrate</name>
    </ligand>
</feature>
<dbReference type="GO" id="GO:0016746">
    <property type="term" value="F:acyltransferase activity"/>
    <property type="evidence" value="ECO:0007669"/>
    <property type="project" value="UniProtKB-KW"/>
</dbReference>
<feature type="site" description="Increases basicity of active site His" evidence="5">
    <location>
        <position position="131"/>
    </location>
</feature>
<gene>
    <name evidence="8" type="ORF">ATK78_2101</name>
</gene>
<accession>A0A4R6SYZ5</accession>
<evidence type="ECO:0000256" key="2">
    <source>
        <dbReference type="ARBA" id="ARBA00022679"/>
    </source>
</evidence>
<dbReference type="PANTHER" id="PTHR43300">
    <property type="entry name" value="ACETYLTRANSFERASE"/>
    <property type="match status" value="1"/>
</dbReference>
<reference evidence="8 9" key="1">
    <citation type="submission" date="2019-03" db="EMBL/GenBank/DDBJ databases">
        <title>Genomic Encyclopedia of Archaeal and Bacterial Type Strains, Phase II (KMG-II): from individual species to whole genera.</title>
        <authorList>
            <person name="Goeker M."/>
        </authorList>
    </citation>
    <scope>NUCLEOTIDE SEQUENCE [LARGE SCALE GENOMIC DNA]</scope>
    <source>
        <strain evidence="8 9">DSM 19035</strain>
    </source>
</reference>
<dbReference type="PROSITE" id="PS00101">
    <property type="entry name" value="HEXAPEP_TRANSFERASES"/>
    <property type="match status" value="1"/>
</dbReference>
<feature type="active site" description="Proton acceptor" evidence="5">
    <location>
        <position position="130"/>
    </location>
</feature>
<protein>
    <submittedName>
        <fullName evidence="8">Acetyltransferase EpsM</fullName>
    </submittedName>
</protein>
<evidence type="ECO:0000313" key="8">
    <source>
        <dbReference type="EMBL" id="TDQ09942.1"/>
    </source>
</evidence>
<evidence type="ECO:0000313" key="9">
    <source>
        <dbReference type="Proteomes" id="UP000295620"/>
    </source>
</evidence>
<comment type="caution">
    <text evidence="8">The sequence shown here is derived from an EMBL/GenBank/DDBJ whole genome shotgun (WGS) entry which is preliminary data.</text>
</comment>
<proteinExistence type="inferred from homology"/>
<dbReference type="Proteomes" id="UP000295620">
    <property type="component" value="Unassembled WGS sequence"/>
</dbReference>
<keyword evidence="3" id="KW-0677">Repeat</keyword>
<dbReference type="Pfam" id="PF17836">
    <property type="entry name" value="PglD_N"/>
    <property type="match status" value="1"/>
</dbReference>
<evidence type="ECO:0000256" key="4">
    <source>
        <dbReference type="ARBA" id="ARBA00023315"/>
    </source>
</evidence>